<dbReference type="Gene3D" id="3.30.1150.10">
    <property type="match status" value="1"/>
</dbReference>
<evidence type="ECO:0000256" key="1">
    <source>
        <dbReference type="SAM" id="MobiDB-lite"/>
    </source>
</evidence>
<dbReference type="RefSeq" id="WP_147493771.1">
    <property type="nucleotide sequence ID" value="NZ_CP041659.1"/>
</dbReference>
<dbReference type="KEGG" id="sxa:FMM02_04655"/>
<proteinExistence type="predicted"/>
<organism evidence="2 3">
    <name type="scientific">Sphingomonas xanthus</name>
    <dbReference type="NCBI Taxonomy" id="2594473"/>
    <lineage>
        <taxon>Bacteria</taxon>
        <taxon>Pseudomonadati</taxon>
        <taxon>Pseudomonadota</taxon>
        <taxon>Alphaproteobacteria</taxon>
        <taxon>Sphingomonadales</taxon>
        <taxon>Sphingomonadaceae</taxon>
        <taxon>Sphingomonas</taxon>
    </lineage>
</organism>
<evidence type="ECO:0008006" key="4">
    <source>
        <dbReference type="Google" id="ProtNLM"/>
    </source>
</evidence>
<name>A0A516IQX1_9SPHN</name>
<feature type="compositionally biased region" description="Pro residues" evidence="1">
    <location>
        <begin position="79"/>
        <end position="106"/>
    </location>
</feature>
<dbReference type="EMBL" id="CP041659">
    <property type="protein sequence ID" value="QDP19317.1"/>
    <property type="molecule type" value="Genomic_DNA"/>
</dbReference>
<evidence type="ECO:0000313" key="2">
    <source>
        <dbReference type="EMBL" id="QDP19317.1"/>
    </source>
</evidence>
<gene>
    <name evidence="2" type="ORF">FMM02_04655</name>
</gene>
<sequence length="268" mass="28205">MKIDRAEWTGTGAAVLFHVTLIGALSMSLAQVDAVPEPPSMEVELVEEVGLESAAPTSIAVPPPAAQAPVTGPAEPDEVPPPPTPAPIAQPRIAPAPPPKPAPTPTPAKRAPAQTKAAPAPAKSRPAPRVSRIGDDFLKGIDSSDPAPRSEPPRPAAPAYNATARAGIGQAIIRQAQRCADRQPFLGEGANQVRLTVNLKFSRSGRLASPPSILGTRGNSADVAKYGELLEDQVRRIFAECSPFRLPADLYDTPDGGWKDFTFTYRVD</sequence>
<dbReference type="AlphaFoldDB" id="A0A516IQX1"/>
<keyword evidence="3" id="KW-1185">Reference proteome</keyword>
<reference evidence="2 3" key="1">
    <citation type="submission" date="2019-07" db="EMBL/GenBank/DDBJ databases">
        <title>Sphingomonas AE3 Genome sequencing and assembly.</title>
        <authorList>
            <person name="Kim H."/>
        </authorList>
    </citation>
    <scope>NUCLEOTIDE SEQUENCE [LARGE SCALE GENOMIC DNA]</scope>
    <source>
        <strain evidence="2 3">AE3</strain>
    </source>
</reference>
<feature type="compositionally biased region" description="Low complexity" evidence="1">
    <location>
        <begin position="107"/>
        <end position="129"/>
    </location>
</feature>
<evidence type="ECO:0000313" key="3">
    <source>
        <dbReference type="Proteomes" id="UP000321857"/>
    </source>
</evidence>
<accession>A0A516IQX1</accession>
<protein>
    <recommendedName>
        <fullName evidence="4">Cell envelope biogenesis protein TolA</fullName>
    </recommendedName>
</protein>
<dbReference type="Proteomes" id="UP000321857">
    <property type="component" value="Chromosome"/>
</dbReference>
<feature type="region of interest" description="Disordered" evidence="1">
    <location>
        <begin position="58"/>
        <end position="159"/>
    </location>
</feature>
<dbReference type="OrthoDB" id="7161229at2"/>